<organism evidence="1 2">
    <name type="scientific">Camelus bactrianus</name>
    <name type="common">Bactrian camel</name>
    <dbReference type="NCBI Taxonomy" id="9837"/>
    <lineage>
        <taxon>Eukaryota</taxon>
        <taxon>Metazoa</taxon>
        <taxon>Chordata</taxon>
        <taxon>Craniata</taxon>
        <taxon>Vertebrata</taxon>
        <taxon>Euteleostomi</taxon>
        <taxon>Mammalia</taxon>
        <taxon>Eutheria</taxon>
        <taxon>Laurasiatheria</taxon>
        <taxon>Artiodactyla</taxon>
        <taxon>Tylopoda</taxon>
        <taxon>Camelidae</taxon>
        <taxon>Camelus</taxon>
    </lineage>
</organism>
<reference evidence="2" key="1">
    <citation type="submission" date="2025-08" db="UniProtKB">
        <authorList>
            <consortium name="RefSeq"/>
        </authorList>
    </citation>
    <scope>IDENTIFICATION</scope>
    <source>
        <tissue evidence="2">Blood</tissue>
    </source>
</reference>
<dbReference type="Proteomes" id="UP001732780">
    <property type="component" value="Chromosome 15"/>
</dbReference>
<proteinExistence type="predicted"/>
<accession>A0AC58NIC9</accession>
<gene>
    <name evidence="2" type="primary">LOC141573291</name>
</gene>
<dbReference type="RefSeq" id="XP_074197534.1">
    <property type="nucleotide sequence ID" value="XM_074341433.1"/>
</dbReference>
<name>A0AC58NIC9_CAMBA</name>
<evidence type="ECO:0000313" key="2">
    <source>
        <dbReference type="RefSeq" id="XP_074197534.1"/>
    </source>
</evidence>
<evidence type="ECO:0000313" key="1">
    <source>
        <dbReference type="Proteomes" id="UP001732780"/>
    </source>
</evidence>
<protein>
    <submittedName>
        <fullName evidence="2">Adhesion G protein-coupled receptor B1-like isoform X1</fullName>
    </submittedName>
</protein>
<sequence length="254" mass="28111">MLVQGKFFGYFLAATEFSANASCCSWTLCKPNLHRYKLCMKVAKVPTCSSPACVRIYQLESFLESTPSYLGLENCDEVLRLCNSSGPLAFLQASKQFLQIKRQQMTPGPRAGPSHPSDSFSVEHLVMGNHNPRDLAGVPENCLTSLTQDGVGMRSSPPLHGLMTSILLLGTLPPPYEGSRACLLKRWGICLEPAPSNRHVSRLQLRCPLAAGAEVNLVEMQTALMHLHQGVNMGHKQIKWLSSSFLLNEYKHRE</sequence>
<keyword evidence="1" id="KW-1185">Reference proteome</keyword>